<dbReference type="Pfam" id="PF15469">
    <property type="entry name" value="Sec5"/>
    <property type="match status" value="1"/>
</dbReference>
<evidence type="ECO:0000256" key="2">
    <source>
        <dbReference type="ARBA" id="ARBA00022448"/>
    </source>
</evidence>
<dbReference type="STRING" id="5217.A0A4Q1BUL3"/>
<evidence type="ECO:0000256" key="4">
    <source>
        <dbReference type="RuleBase" id="RU365069"/>
    </source>
</evidence>
<feature type="domain" description="Exocyst complex component EXOC2/Sec5 N-terminal" evidence="6">
    <location>
        <begin position="52"/>
        <end position="850"/>
    </location>
</feature>
<dbReference type="GO" id="GO:0015031">
    <property type="term" value="P:protein transport"/>
    <property type="evidence" value="ECO:0007669"/>
    <property type="project" value="UniProtKB-KW"/>
</dbReference>
<dbReference type="InterPro" id="IPR029175">
    <property type="entry name" value="EXOC2/Sec5"/>
</dbReference>
<dbReference type="PANTHER" id="PTHR13043">
    <property type="entry name" value="EXOCYST COMPLEX COMPONENT SEC5"/>
    <property type="match status" value="1"/>
</dbReference>
<name>A0A4Q1BUL3_TREME</name>
<dbReference type="OrthoDB" id="26242at2759"/>
<dbReference type="GO" id="GO:0000145">
    <property type="term" value="C:exocyst"/>
    <property type="evidence" value="ECO:0007669"/>
    <property type="project" value="UniProtKB-UniRule"/>
</dbReference>
<comment type="function">
    <text evidence="4">Component of the exocyst complex involved in the docking of exocytic vesicles with fusion sites on the plasma membrane.</text>
</comment>
<sequence>MSRRDVDEAAVLKLYGISDINPQVWEDVDHENEGPLAGTLANEDGGMIDEMDPLGMKGRLSRSSSMDIKTRTATSLSSKAFDPKVFLSAHHPDASYNDLRRGISHLERAIEDRSEAVRILVEENFDRFVAVKASSDIVYKDMKESFMADDTDHGTRELREIFKVTAHRADQVFLPVLENAVKAQKLRTTLGVFEKSKFLFNLPGLLMDLINVGKYEQALRDYKRGMYLNSSRTGQLIPGLPANTPEQKAQHRRIFDKVWTSVEKIMSDLRVKLDAGLKDSSRSAEEQERTIEILIDLEGCDDPAWAYLEYQHSHIFDTMKAIHKRCLESVKSANQACSDLPSTSTSQVDNLRRQLALSHYFVNTINPSAADAAWLAIQSLVKQLSDYVSRSLPGFWKIARACMDGRYRKRDSSGSLAPSRRPASTCRSMASEIIKLYTSLLSQFFTLSDVAVAESNRKKSDINPLIPSFVPLSTSVITACFFGEKLVEEVAECTGELAAVDVGSESSNALRGMLDSLRWRMLEVISSTWTRDSKVLHELEDWTHYSSSKASTKYLNLMEEFQLRIMKSSKQISSRPNEKEVVPGNYKRKLKELFVNTTNGLLSNMIQAAQIIPEEPQKRRPSRISHTKLLTLKDVDLRLLVTLSKIYTIRQDILPDLSQKISKMIEVDMSQEQRDIEALVVNMDKKVFKDYVERRSIGLVEVIKDGILNGEIDWLNAPKPSEIRPYMHKAILMLVDTHSKVGDLAPALLPRVLEALVEVIATVALDSFQKVSKFGTGGMLTATLEFEYFHQSIGTYVTPAANESLNKVYEVISQSYRRQKSQDEFQHELDSLRKVLHDAHKATGAETLCFKPKKARGQNDRSEKPREGKRLAHG</sequence>
<dbReference type="InterPro" id="IPR039481">
    <property type="entry name" value="EXOC2/Sec5_N_dom"/>
</dbReference>
<dbReference type="InParanoid" id="A0A4Q1BUL3"/>
<comment type="subunit">
    <text evidence="4">Component of the exocyst complex.</text>
</comment>
<feature type="region of interest" description="Disordered" evidence="5">
    <location>
        <begin position="847"/>
        <end position="874"/>
    </location>
</feature>
<keyword evidence="4" id="KW-0653">Protein transport</keyword>
<evidence type="ECO:0000313" key="8">
    <source>
        <dbReference type="Proteomes" id="UP000289152"/>
    </source>
</evidence>
<feature type="compositionally biased region" description="Basic and acidic residues" evidence="5">
    <location>
        <begin position="857"/>
        <end position="874"/>
    </location>
</feature>
<comment type="similarity">
    <text evidence="1 4">Belongs to the SEC5 family.</text>
</comment>
<evidence type="ECO:0000256" key="3">
    <source>
        <dbReference type="ARBA" id="ARBA00022483"/>
    </source>
</evidence>
<keyword evidence="8" id="KW-1185">Reference proteome</keyword>
<keyword evidence="3 4" id="KW-0268">Exocytosis</keyword>
<organism evidence="7 8">
    <name type="scientific">Tremella mesenterica</name>
    <name type="common">Jelly fungus</name>
    <dbReference type="NCBI Taxonomy" id="5217"/>
    <lineage>
        <taxon>Eukaryota</taxon>
        <taxon>Fungi</taxon>
        <taxon>Dikarya</taxon>
        <taxon>Basidiomycota</taxon>
        <taxon>Agaricomycotina</taxon>
        <taxon>Tremellomycetes</taxon>
        <taxon>Tremellales</taxon>
        <taxon>Tremellaceae</taxon>
        <taxon>Tremella</taxon>
    </lineage>
</organism>
<evidence type="ECO:0000313" key="7">
    <source>
        <dbReference type="EMBL" id="RXK41720.1"/>
    </source>
</evidence>
<accession>A0A4Q1BUL3</accession>
<evidence type="ECO:0000259" key="6">
    <source>
        <dbReference type="Pfam" id="PF15469"/>
    </source>
</evidence>
<comment type="caution">
    <text evidence="7">The sequence shown here is derived from an EMBL/GenBank/DDBJ whole genome shotgun (WGS) entry which is preliminary data.</text>
</comment>
<dbReference type="PANTHER" id="PTHR13043:SF1">
    <property type="entry name" value="EXOCYST COMPLEX COMPONENT 2"/>
    <property type="match status" value="1"/>
</dbReference>
<dbReference type="AlphaFoldDB" id="A0A4Q1BUL3"/>
<gene>
    <name evidence="7" type="ORF">M231_00955</name>
</gene>
<reference evidence="7 8" key="1">
    <citation type="submission" date="2016-06" db="EMBL/GenBank/DDBJ databases">
        <title>Evolution of pathogenesis and genome organization in the Tremellales.</title>
        <authorList>
            <person name="Cuomo C."/>
            <person name="Litvintseva A."/>
            <person name="Heitman J."/>
            <person name="Chen Y."/>
            <person name="Sun S."/>
            <person name="Springer D."/>
            <person name="Dromer F."/>
            <person name="Young S."/>
            <person name="Zeng Q."/>
            <person name="Chapman S."/>
            <person name="Gujja S."/>
            <person name="Saif S."/>
            <person name="Birren B."/>
        </authorList>
    </citation>
    <scope>NUCLEOTIDE SEQUENCE [LARGE SCALE GENOMIC DNA]</scope>
    <source>
        <strain evidence="7 8">ATCC 28783</strain>
    </source>
</reference>
<dbReference type="GO" id="GO:0006887">
    <property type="term" value="P:exocytosis"/>
    <property type="evidence" value="ECO:0007669"/>
    <property type="project" value="UniProtKB-KW"/>
</dbReference>
<proteinExistence type="inferred from homology"/>
<evidence type="ECO:0000256" key="5">
    <source>
        <dbReference type="SAM" id="MobiDB-lite"/>
    </source>
</evidence>
<evidence type="ECO:0000256" key="1">
    <source>
        <dbReference type="ARBA" id="ARBA00010578"/>
    </source>
</evidence>
<dbReference type="Proteomes" id="UP000289152">
    <property type="component" value="Unassembled WGS sequence"/>
</dbReference>
<dbReference type="VEuPathDB" id="FungiDB:TREMEDRAFT_29687"/>
<dbReference type="EMBL" id="SDIL01000006">
    <property type="protein sequence ID" value="RXK41720.1"/>
    <property type="molecule type" value="Genomic_DNA"/>
</dbReference>
<protein>
    <recommendedName>
        <fullName evidence="4">Exocyst complex component SEC5</fullName>
    </recommendedName>
</protein>
<dbReference type="GO" id="GO:0006893">
    <property type="term" value="P:Golgi to plasma membrane transport"/>
    <property type="evidence" value="ECO:0007669"/>
    <property type="project" value="UniProtKB-UniRule"/>
</dbReference>
<keyword evidence="2 4" id="KW-0813">Transport</keyword>